<feature type="domain" description="Zn(2)-C6 fungal-type" evidence="6">
    <location>
        <begin position="30"/>
        <end position="60"/>
    </location>
</feature>
<dbReference type="InterPro" id="IPR001138">
    <property type="entry name" value="Zn2Cys6_DnaBD"/>
</dbReference>
<keyword evidence="2" id="KW-0479">Metal-binding</keyword>
<proteinExistence type="predicted"/>
<evidence type="ECO:0000259" key="6">
    <source>
        <dbReference type="PROSITE" id="PS50048"/>
    </source>
</evidence>
<dbReference type="OrthoDB" id="39175at2759"/>
<reference evidence="7 8" key="1">
    <citation type="journal article" date="2016" name="Mol. Biol. Evol.">
        <title>Genome-Wide Survey of Gut Fungi (Harpellales) Reveals the First Horizontally Transferred Ubiquitin Gene from a Mosquito Host.</title>
        <authorList>
            <person name="Wang Y."/>
            <person name="White M.M."/>
            <person name="Kvist S."/>
            <person name="Moncalvo J.M."/>
        </authorList>
    </citation>
    <scope>NUCLEOTIDE SEQUENCE [LARGE SCALE GENOMIC DNA]</scope>
    <source>
        <strain evidence="7 8">ALG-7-W6</strain>
    </source>
</reference>
<keyword evidence="5" id="KW-0539">Nucleus</keyword>
<dbReference type="GO" id="GO:0000981">
    <property type="term" value="F:DNA-binding transcription factor activity, RNA polymerase II-specific"/>
    <property type="evidence" value="ECO:0007669"/>
    <property type="project" value="InterPro"/>
</dbReference>
<dbReference type="EMBL" id="LSSL01000572">
    <property type="protein sequence ID" value="OLY84227.1"/>
    <property type="molecule type" value="Genomic_DNA"/>
</dbReference>
<comment type="subcellular location">
    <subcellularLocation>
        <location evidence="1">Nucleus</location>
    </subcellularLocation>
</comment>
<gene>
    <name evidence="7" type="ORF">AYI68_g1614</name>
</gene>
<dbReference type="PANTHER" id="PTHR47338">
    <property type="entry name" value="ZN(II)2CYS6 TRANSCRIPTION FACTOR (EUROFUNG)-RELATED"/>
    <property type="match status" value="1"/>
</dbReference>
<organism evidence="7 8">
    <name type="scientific">Smittium mucronatum</name>
    <dbReference type="NCBI Taxonomy" id="133383"/>
    <lineage>
        <taxon>Eukaryota</taxon>
        <taxon>Fungi</taxon>
        <taxon>Fungi incertae sedis</taxon>
        <taxon>Zoopagomycota</taxon>
        <taxon>Kickxellomycotina</taxon>
        <taxon>Harpellomycetes</taxon>
        <taxon>Harpellales</taxon>
        <taxon>Legeriomycetaceae</taxon>
        <taxon>Smittium</taxon>
    </lineage>
</organism>
<dbReference type="STRING" id="133383.A0A1R0H516"/>
<dbReference type="InterPro" id="IPR036864">
    <property type="entry name" value="Zn2-C6_fun-type_DNA-bd_sf"/>
</dbReference>
<evidence type="ECO:0000256" key="1">
    <source>
        <dbReference type="ARBA" id="ARBA00004123"/>
    </source>
</evidence>
<dbReference type="PROSITE" id="PS51257">
    <property type="entry name" value="PROKAR_LIPOPROTEIN"/>
    <property type="match status" value="1"/>
</dbReference>
<dbReference type="SMART" id="SM00066">
    <property type="entry name" value="GAL4"/>
    <property type="match status" value="1"/>
</dbReference>
<dbReference type="Proteomes" id="UP000187455">
    <property type="component" value="Unassembled WGS sequence"/>
</dbReference>
<dbReference type="Gene3D" id="4.10.240.10">
    <property type="entry name" value="Zn(2)-C6 fungal-type DNA-binding domain"/>
    <property type="match status" value="1"/>
</dbReference>
<accession>A0A1R0H516</accession>
<keyword evidence="4" id="KW-0804">Transcription</keyword>
<dbReference type="Pfam" id="PF00172">
    <property type="entry name" value="Zn_clus"/>
    <property type="match status" value="1"/>
</dbReference>
<dbReference type="GO" id="GO:0005634">
    <property type="term" value="C:nucleus"/>
    <property type="evidence" value="ECO:0007669"/>
    <property type="project" value="UniProtKB-SubCell"/>
</dbReference>
<dbReference type="CDD" id="cd00067">
    <property type="entry name" value="GAL4"/>
    <property type="match status" value="1"/>
</dbReference>
<sequence length="210" mass="23982">MQSNPNKKKSTKETTTDSFKIASLGNTLYSCDLCRKKKIKCSGVRPKCDVCVANGGFCKYKEVQLFIGDRDGVVSLRNKMNNLNKALNRIKGAQNLSIISDSFIPIDPFQASISKKNELKTDSKNSRKFIVSNQNSDFFTSLGVKKETPLDDITLEIGFLDIEDDLYLKIMENFFIKSFFSLTLSKYMFMERFKNKDIPILFVTWASQDR</sequence>
<dbReference type="PROSITE" id="PS50048">
    <property type="entry name" value="ZN2_CY6_FUNGAL_2"/>
    <property type="match status" value="1"/>
</dbReference>
<comment type="caution">
    <text evidence="7">The sequence shown here is derived from an EMBL/GenBank/DDBJ whole genome shotgun (WGS) entry which is preliminary data.</text>
</comment>
<evidence type="ECO:0000256" key="3">
    <source>
        <dbReference type="ARBA" id="ARBA00023015"/>
    </source>
</evidence>
<name>A0A1R0H516_9FUNG</name>
<evidence type="ECO:0000313" key="7">
    <source>
        <dbReference type="EMBL" id="OLY84227.1"/>
    </source>
</evidence>
<evidence type="ECO:0000313" key="8">
    <source>
        <dbReference type="Proteomes" id="UP000187455"/>
    </source>
</evidence>
<evidence type="ECO:0000256" key="4">
    <source>
        <dbReference type="ARBA" id="ARBA00023163"/>
    </source>
</evidence>
<dbReference type="SUPFAM" id="SSF57701">
    <property type="entry name" value="Zn2/Cys6 DNA-binding domain"/>
    <property type="match status" value="1"/>
</dbReference>
<protein>
    <recommendedName>
        <fullName evidence="6">Zn(2)-C6 fungal-type domain-containing protein</fullName>
    </recommendedName>
</protein>
<dbReference type="PANTHER" id="PTHR47338:SF5">
    <property type="entry name" value="ZN(II)2CYS6 TRANSCRIPTION FACTOR (EUROFUNG)"/>
    <property type="match status" value="1"/>
</dbReference>
<dbReference type="GO" id="GO:0008270">
    <property type="term" value="F:zinc ion binding"/>
    <property type="evidence" value="ECO:0007669"/>
    <property type="project" value="InterPro"/>
</dbReference>
<keyword evidence="8" id="KW-1185">Reference proteome</keyword>
<keyword evidence="3" id="KW-0805">Transcription regulation</keyword>
<evidence type="ECO:0000256" key="2">
    <source>
        <dbReference type="ARBA" id="ARBA00022723"/>
    </source>
</evidence>
<dbReference type="AlphaFoldDB" id="A0A1R0H516"/>
<dbReference type="InterPro" id="IPR050815">
    <property type="entry name" value="TF_fung"/>
</dbReference>
<evidence type="ECO:0000256" key="5">
    <source>
        <dbReference type="ARBA" id="ARBA00023242"/>
    </source>
</evidence>
<dbReference type="PROSITE" id="PS00463">
    <property type="entry name" value="ZN2_CY6_FUNGAL_1"/>
    <property type="match status" value="1"/>
</dbReference>